<dbReference type="Gene3D" id="3.40.50.10710">
    <property type="entry name" value="Metallo-hydrolase/oxidoreductase"/>
    <property type="match status" value="1"/>
</dbReference>
<evidence type="ECO:0000313" key="2">
    <source>
        <dbReference type="EMBL" id="KXA95630.1"/>
    </source>
</evidence>
<accession>A0A133UND7</accession>
<dbReference type="InterPro" id="IPR011108">
    <property type="entry name" value="RMMBL"/>
</dbReference>
<proteinExistence type="predicted"/>
<protein>
    <recommendedName>
        <fullName evidence="1">Zn-dependent metallo-hydrolase RNA specificity domain-containing protein</fullName>
    </recommendedName>
</protein>
<name>A0A133UND7_9EURY</name>
<dbReference type="InterPro" id="IPR042173">
    <property type="entry name" value="RNase_J_2"/>
</dbReference>
<keyword evidence="3" id="KW-1185">Reference proteome</keyword>
<gene>
    <name evidence="2" type="ORF">AKJ65_01445</name>
</gene>
<sequence>MDKLKVRTISGPQVENLISMEETIEAVEKAFRSKGMGRVIAWDYKKWERNFVFDESSVSGLEVKERLDDYLVYMDYYKLKDLIDLEVEGGSFLWSRTEPFTPDMKIDQQRVHNWLQHFDLKMKKAHASGHLSESQLEEMIESINPEVLLPVHTEGPEWFKRFAVNLPEMAYGRKIELC</sequence>
<feature type="domain" description="Zn-dependent metallo-hydrolase RNA specificity" evidence="1">
    <location>
        <begin position="125"/>
        <end position="154"/>
    </location>
</feature>
<dbReference type="Pfam" id="PF07521">
    <property type="entry name" value="RMMBL"/>
    <property type="match status" value="1"/>
</dbReference>
<dbReference type="Gene3D" id="3.60.15.10">
    <property type="entry name" value="Ribonuclease Z/Hydroxyacylglutathione hydrolase-like"/>
    <property type="match status" value="1"/>
</dbReference>
<evidence type="ECO:0000313" key="3">
    <source>
        <dbReference type="Proteomes" id="UP000070284"/>
    </source>
</evidence>
<dbReference type="AlphaFoldDB" id="A0A133UND7"/>
<evidence type="ECO:0000259" key="1">
    <source>
        <dbReference type="Pfam" id="PF07521"/>
    </source>
</evidence>
<dbReference type="EMBL" id="LHXO01000011">
    <property type="protein sequence ID" value="KXA95630.1"/>
    <property type="molecule type" value="Genomic_DNA"/>
</dbReference>
<reference evidence="2 3" key="1">
    <citation type="journal article" date="2016" name="Sci. Rep.">
        <title>Metabolic traits of an uncultured archaeal lineage -MSBL1- from brine pools of the Red Sea.</title>
        <authorList>
            <person name="Mwirichia R."/>
            <person name="Alam I."/>
            <person name="Rashid M."/>
            <person name="Vinu M."/>
            <person name="Ba-Alawi W."/>
            <person name="Anthony Kamau A."/>
            <person name="Kamanda Ngugi D."/>
            <person name="Goker M."/>
            <person name="Klenk H.P."/>
            <person name="Bajic V."/>
            <person name="Stingl U."/>
        </authorList>
    </citation>
    <scope>NUCLEOTIDE SEQUENCE [LARGE SCALE GENOMIC DNA]</scope>
    <source>
        <strain evidence="2">SCGC-AAA259E19</strain>
    </source>
</reference>
<organism evidence="2 3">
    <name type="scientific">candidate division MSBL1 archaeon SCGC-AAA259E19</name>
    <dbReference type="NCBI Taxonomy" id="1698264"/>
    <lineage>
        <taxon>Archaea</taxon>
        <taxon>Methanobacteriati</taxon>
        <taxon>Methanobacteriota</taxon>
        <taxon>candidate division MSBL1</taxon>
    </lineage>
</organism>
<dbReference type="Proteomes" id="UP000070284">
    <property type="component" value="Unassembled WGS sequence"/>
</dbReference>
<comment type="caution">
    <text evidence="2">The sequence shown here is derived from an EMBL/GenBank/DDBJ whole genome shotgun (WGS) entry which is preliminary data.</text>
</comment>
<dbReference type="InterPro" id="IPR036866">
    <property type="entry name" value="RibonucZ/Hydroxyglut_hydro"/>
</dbReference>